<evidence type="ECO:0000256" key="8">
    <source>
        <dbReference type="ARBA" id="ARBA00023136"/>
    </source>
</evidence>
<dbReference type="PANTHER" id="PTHR30012:SF7">
    <property type="entry name" value="PROTEIN TRANSPORT PROTEIN HOFC HOMOLOG"/>
    <property type="match status" value="1"/>
</dbReference>
<reference evidence="14" key="1">
    <citation type="journal article" date="2019" name="Int. J. Syst. Evol. Microbiol.">
        <title>The Global Catalogue of Microorganisms (GCM) 10K type strain sequencing project: providing services to taxonomists for standard genome sequencing and annotation.</title>
        <authorList>
            <consortium name="The Broad Institute Genomics Platform"/>
            <consortium name="The Broad Institute Genome Sequencing Center for Infectious Disease"/>
            <person name="Wu L."/>
            <person name="Ma J."/>
        </authorList>
    </citation>
    <scope>NUCLEOTIDE SEQUENCE [LARGE SCALE GENOMIC DNA]</scope>
    <source>
        <strain evidence="14">JCM 18472</strain>
    </source>
</reference>
<evidence type="ECO:0000256" key="6">
    <source>
        <dbReference type="ARBA" id="ARBA00022692"/>
    </source>
</evidence>
<feature type="domain" description="Type II secretion system protein GspF" evidence="12">
    <location>
        <begin position="88"/>
        <end position="211"/>
    </location>
</feature>
<dbReference type="EMBL" id="BAABKI010000013">
    <property type="protein sequence ID" value="GAA5173415.1"/>
    <property type="molecule type" value="Genomic_DNA"/>
</dbReference>
<dbReference type="PROSITE" id="PS00874">
    <property type="entry name" value="T2SP_F"/>
    <property type="match status" value="1"/>
</dbReference>
<keyword evidence="5" id="KW-0997">Cell inner membrane</keyword>
<dbReference type="PANTHER" id="PTHR30012">
    <property type="entry name" value="GENERAL SECRETION PATHWAY PROTEIN"/>
    <property type="match status" value="1"/>
</dbReference>
<dbReference type="Gene3D" id="1.20.81.30">
    <property type="entry name" value="Type II secretion system (T2SS), domain F"/>
    <property type="match status" value="2"/>
</dbReference>
<dbReference type="Pfam" id="PF00482">
    <property type="entry name" value="T2SSF"/>
    <property type="match status" value="2"/>
</dbReference>
<evidence type="ECO:0000256" key="7">
    <source>
        <dbReference type="ARBA" id="ARBA00022989"/>
    </source>
</evidence>
<feature type="transmembrane region" description="Helical" evidence="11">
    <location>
        <begin position="240"/>
        <end position="259"/>
    </location>
</feature>
<comment type="subcellular location">
    <subcellularLocation>
        <location evidence="1 9">Cell inner membrane</location>
        <topology evidence="1 9">Multi-pass membrane protein</topology>
    </subcellularLocation>
</comment>
<dbReference type="Proteomes" id="UP001500074">
    <property type="component" value="Unassembled WGS sequence"/>
</dbReference>
<proteinExistence type="inferred from homology"/>
<feature type="region of interest" description="Disordered" evidence="10">
    <location>
        <begin position="1"/>
        <end position="24"/>
    </location>
</feature>
<dbReference type="InterPro" id="IPR018076">
    <property type="entry name" value="T2SS_GspF_dom"/>
</dbReference>
<keyword evidence="14" id="KW-1185">Reference proteome</keyword>
<protein>
    <submittedName>
        <fullName evidence="13">Type II secretion system F family protein</fullName>
    </submittedName>
</protein>
<accession>A0ABP9R986</accession>
<feature type="transmembrane region" description="Helical" evidence="11">
    <location>
        <begin position="188"/>
        <end position="207"/>
    </location>
</feature>
<name>A0ABP9R986_9GAMM</name>
<evidence type="ECO:0000256" key="5">
    <source>
        <dbReference type="ARBA" id="ARBA00022519"/>
    </source>
</evidence>
<evidence type="ECO:0000313" key="14">
    <source>
        <dbReference type="Proteomes" id="UP001500074"/>
    </source>
</evidence>
<evidence type="ECO:0000256" key="11">
    <source>
        <dbReference type="SAM" id="Phobius"/>
    </source>
</evidence>
<evidence type="ECO:0000256" key="2">
    <source>
        <dbReference type="ARBA" id="ARBA00005745"/>
    </source>
</evidence>
<keyword evidence="7 11" id="KW-1133">Transmembrane helix</keyword>
<evidence type="ECO:0000256" key="4">
    <source>
        <dbReference type="ARBA" id="ARBA00022475"/>
    </source>
</evidence>
<dbReference type="InterPro" id="IPR042094">
    <property type="entry name" value="T2SS_GspF_sf"/>
</dbReference>
<comment type="caution">
    <text evidence="13">The sequence shown here is derived from an EMBL/GenBank/DDBJ whole genome shotgun (WGS) entry which is preliminary data.</text>
</comment>
<evidence type="ECO:0000256" key="1">
    <source>
        <dbReference type="ARBA" id="ARBA00004429"/>
    </source>
</evidence>
<keyword evidence="6 9" id="KW-0812">Transmembrane</keyword>
<dbReference type="InterPro" id="IPR001992">
    <property type="entry name" value="T2SS_GspF/T4SS_PilC_CS"/>
</dbReference>
<evidence type="ECO:0000313" key="13">
    <source>
        <dbReference type="EMBL" id="GAA5173415.1"/>
    </source>
</evidence>
<keyword evidence="4" id="KW-1003">Cell membrane</keyword>
<dbReference type="RefSeq" id="WP_035575153.1">
    <property type="nucleotide sequence ID" value="NZ_BAABKI010000013.1"/>
</dbReference>
<feature type="domain" description="Type II secretion system protein GspF" evidence="12">
    <location>
        <begin position="293"/>
        <end position="414"/>
    </location>
</feature>
<gene>
    <name evidence="13" type="ORF">GCM10023342_11910</name>
</gene>
<evidence type="ECO:0000256" key="3">
    <source>
        <dbReference type="ARBA" id="ARBA00022448"/>
    </source>
</evidence>
<keyword evidence="8 11" id="KW-0472">Membrane</keyword>
<evidence type="ECO:0000259" key="12">
    <source>
        <dbReference type="Pfam" id="PF00482"/>
    </source>
</evidence>
<evidence type="ECO:0000256" key="10">
    <source>
        <dbReference type="SAM" id="MobiDB-lite"/>
    </source>
</evidence>
<dbReference type="PRINTS" id="PR00812">
    <property type="entry name" value="BCTERIALGSPF"/>
</dbReference>
<comment type="similarity">
    <text evidence="2 9">Belongs to the GSP F family.</text>
</comment>
<sequence length="422" mass="46115">MATTQSTAARRPQSRKARDGREKTQLYRWRWKGKNSRGQVVDGEIVAAIRGEVERELAKQGVIVSSIRKKSSLFGGGGRIKARDVMLFSRQMATMIRAGVPVLQAFNVVTESLKNPAMRNLVQKLADEVAAGSSFSDALRQHPRHFDRLFVNMVDAGEQSGALDRMLERVASYKEKVESLKSRVRKALYYPVAVLAVGVGVTALLLVKVVPQFESLFAGFGAELPAMTRMTITLSEFAQAYWLPGLAVVAAAIVALVQGTRRSPAFAYRVHKLALKLPVIGDILDKSAVARYSRTLSTTFSAGVPLVESLETASGATGNYVYERAILRIRDDVSNGQQLHFAMRTGNLFPTLAVQMVSIGEEAGSMDTMLNKVADFYEEEVDNKVDALTSLLEPFIIVVLGVLVGGLVVSMYLPIFELGNAI</sequence>
<organism evidence="13 14">
    <name type="scientific">Modicisalibacter zincidurans</name>
    <dbReference type="NCBI Taxonomy" id="1178777"/>
    <lineage>
        <taxon>Bacteria</taxon>
        <taxon>Pseudomonadati</taxon>
        <taxon>Pseudomonadota</taxon>
        <taxon>Gammaproteobacteria</taxon>
        <taxon>Oceanospirillales</taxon>
        <taxon>Halomonadaceae</taxon>
        <taxon>Modicisalibacter</taxon>
    </lineage>
</organism>
<keyword evidence="3 9" id="KW-0813">Transport</keyword>
<dbReference type="InterPro" id="IPR003004">
    <property type="entry name" value="GspF/PilC"/>
</dbReference>
<evidence type="ECO:0000256" key="9">
    <source>
        <dbReference type="RuleBase" id="RU003923"/>
    </source>
</evidence>
<feature type="transmembrane region" description="Helical" evidence="11">
    <location>
        <begin position="394"/>
        <end position="415"/>
    </location>
</feature>